<dbReference type="Gramene" id="AET6Gv20892800.1">
    <property type="protein sequence ID" value="AET6Gv20892800.1"/>
    <property type="gene ID" value="AET6Gv20892800"/>
</dbReference>
<dbReference type="Proteomes" id="UP000015105">
    <property type="component" value="Chromosome 6D"/>
</dbReference>
<reference evidence="2" key="1">
    <citation type="journal article" date="2014" name="Science">
        <title>Ancient hybridizations among the ancestral genomes of bread wheat.</title>
        <authorList>
            <consortium name="International Wheat Genome Sequencing Consortium,"/>
            <person name="Marcussen T."/>
            <person name="Sandve S.R."/>
            <person name="Heier L."/>
            <person name="Spannagl M."/>
            <person name="Pfeifer M."/>
            <person name="Jakobsen K.S."/>
            <person name="Wulff B.B."/>
            <person name="Steuernagel B."/>
            <person name="Mayer K.F."/>
            <person name="Olsen O.A."/>
        </authorList>
    </citation>
    <scope>NUCLEOTIDE SEQUENCE [LARGE SCALE GENOMIC DNA]</scope>
    <source>
        <strain evidence="2">cv. AL8/78</strain>
    </source>
</reference>
<keyword evidence="2" id="KW-1185">Reference proteome</keyword>
<sequence>FKSCFLNLTLRDISPKLVVKRKTSCDNLEVALTKDGKSGIDANELYVELMFLQNFIPKENIGSVEILKFLKRMIVFPM</sequence>
<dbReference type="AlphaFoldDB" id="A0A453PWT7"/>
<dbReference type="EnsemblPlants" id="AET6Gv20892800.1">
    <property type="protein sequence ID" value="AET6Gv20892800.1"/>
    <property type="gene ID" value="AET6Gv20892800"/>
</dbReference>
<evidence type="ECO:0000313" key="1">
    <source>
        <dbReference type="EnsemblPlants" id="AET6Gv20892800.1"/>
    </source>
</evidence>
<reference evidence="1" key="5">
    <citation type="journal article" date="2021" name="G3 (Bethesda)">
        <title>Aegilops tauschii genome assembly Aet v5.0 features greater sequence contiguity and improved annotation.</title>
        <authorList>
            <person name="Wang L."/>
            <person name="Zhu T."/>
            <person name="Rodriguez J.C."/>
            <person name="Deal K.R."/>
            <person name="Dubcovsky J."/>
            <person name="McGuire P.E."/>
            <person name="Lux T."/>
            <person name="Spannagl M."/>
            <person name="Mayer K.F.X."/>
            <person name="Baldrich P."/>
            <person name="Meyers B.C."/>
            <person name="Huo N."/>
            <person name="Gu Y.Q."/>
            <person name="Zhou H."/>
            <person name="Devos K.M."/>
            <person name="Bennetzen J.L."/>
            <person name="Unver T."/>
            <person name="Budak H."/>
            <person name="Gulick P.J."/>
            <person name="Galiba G."/>
            <person name="Kalapos B."/>
            <person name="Nelson D.R."/>
            <person name="Li P."/>
            <person name="You F.M."/>
            <person name="Luo M.C."/>
            <person name="Dvorak J."/>
        </authorList>
    </citation>
    <scope>NUCLEOTIDE SEQUENCE [LARGE SCALE GENOMIC DNA]</scope>
    <source>
        <strain evidence="1">cv. AL8/78</strain>
    </source>
</reference>
<evidence type="ECO:0000313" key="2">
    <source>
        <dbReference type="Proteomes" id="UP000015105"/>
    </source>
</evidence>
<accession>A0A453PWT7</accession>
<reference evidence="2" key="2">
    <citation type="journal article" date="2017" name="Nat. Plants">
        <title>The Aegilops tauschii genome reveals multiple impacts of transposons.</title>
        <authorList>
            <person name="Zhao G."/>
            <person name="Zou C."/>
            <person name="Li K."/>
            <person name="Wang K."/>
            <person name="Li T."/>
            <person name="Gao L."/>
            <person name="Zhang X."/>
            <person name="Wang H."/>
            <person name="Yang Z."/>
            <person name="Liu X."/>
            <person name="Jiang W."/>
            <person name="Mao L."/>
            <person name="Kong X."/>
            <person name="Jiao Y."/>
            <person name="Jia J."/>
        </authorList>
    </citation>
    <scope>NUCLEOTIDE SEQUENCE [LARGE SCALE GENOMIC DNA]</scope>
    <source>
        <strain evidence="2">cv. AL8/78</strain>
    </source>
</reference>
<name>A0A453PWT7_AEGTS</name>
<proteinExistence type="predicted"/>
<organism evidence="1 2">
    <name type="scientific">Aegilops tauschii subsp. strangulata</name>
    <name type="common">Goatgrass</name>
    <dbReference type="NCBI Taxonomy" id="200361"/>
    <lineage>
        <taxon>Eukaryota</taxon>
        <taxon>Viridiplantae</taxon>
        <taxon>Streptophyta</taxon>
        <taxon>Embryophyta</taxon>
        <taxon>Tracheophyta</taxon>
        <taxon>Spermatophyta</taxon>
        <taxon>Magnoliopsida</taxon>
        <taxon>Liliopsida</taxon>
        <taxon>Poales</taxon>
        <taxon>Poaceae</taxon>
        <taxon>BOP clade</taxon>
        <taxon>Pooideae</taxon>
        <taxon>Triticodae</taxon>
        <taxon>Triticeae</taxon>
        <taxon>Triticinae</taxon>
        <taxon>Aegilops</taxon>
    </lineage>
</organism>
<reference evidence="1" key="4">
    <citation type="submission" date="2019-03" db="UniProtKB">
        <authorList>
            <consortium name="EnsemblPlants"/>
        </authorList>
    </citation>
    <scope>IDENTIFICATION</scope>
</reference>
<reference evidence="1" key="3">
    <citation type="journal article" date="2017" name="Nature">
        <title>Genome sequence of the progenitor of the wheat D genome Aegilops tauschii.</title>
        <authorList>
            <person name="Luo M.C."/>
            <person name="Gu Y.Q."/>
            <person name="Puiu D."/>
            <person name="Wang H."/>
            <person name="Twardziok S.O."/>
            <person name="Deal K.R."/>
            <person name="Huo N."/>
            <person name="Zhu T."/>
            <person name="Wang L."/>
            <person name="Wang Y."/>
            <person name="McGuire P.E."/>
            <person name="Liu S."/>
            <person name="Long H."/>
            <person name="Ramasamy R.K."/>
            <person name="Rodriguez J.C."/>
            <person name="Van S.L."/>
            <person name="Yuan L."/>
            <person name="Wang Z."/>
            <person name="Xia Z."/>
            <person name="Xiao L."/>
            <person name="Anderson O.D."/>
            <person name="Ouyang S."/>
            <person name="Liang Y."/>
            <person name="Zimin A.V."/>
            <person name="Pertea G."/>
            <person name="Qi P."/>
            <person name="Bennetzen J.L."/>
            <person name="Dai X."/>
            <person name="Dawson M.W."/>
            <person name="Muller H.G."/>
            <person name="Kugler K."/>
            <person name="Rivarola-Duarte L."/>
            <person name="Spannagl M."/>
            <person name="Mayer K.F.X."/>
            <person name="Lu F.H."/>
            <person name="Bevan M.W."/>
            <person name="Leroy P."/>
            <person name="Li P."/>
            <person name="You F.M."/>
            <person name="Sun Q."/>
            <person name="Liu Z."/>
            <person name="Lyons E."/>
            <person name="Wicker T."/>
            <person name="Salzberg S.L."/>
            <person name="Devos K.M."/>
            <person name="Dvorak J."/>
        </authorList>
    </citation>
    <scope>NUCLEOTIDE SEQUENCE [LARGE SCALE GENOMIC DNA]</scope>
    <source>
        <strain evidence="1">cv. AL8/78</strain>
    </source>
</reference>
<protein>
    <submittedName>
        <fullName evidence="1">Uncharacterized protein</fullName>
    </submittedName>
</protein>